<dbReference type="InterPro" id="IPR007016">
    <property type="entry name" value="O-antigen_ligase-rel_domated"/>
</dbReference>
<keyword evidence="2 5" id="KW-0812">Transmembrane</keyword>
<comment type="subcellular location">
    <subcellularLocation>
        <location evidence="1">Membrane</location>
        <topology evidence="1">Multi-pass membrane protein</topology>
    </subcellularLocation>
</comment>
<feature type="transmembrane region" description="Helical" evidence="5">
    <location>
        <begin position="182"/>
        <end position="213"/>
    </location>
</feature>
<dbReference type="PANTHER" id="PTHR37422">
    <property type="entry name" value="TEICHURONIC ACID BIOSYNTHESIS PROTEIN TUAE"/>
    <property type="match status" value="1"/>
</dbReference>
<sequence>MNFFARRSQSPQAILAVLPFTLFFPLGFMYTGVVAFIIAYLLAGDFASRWRHIKESPLRWPVLALSVVSVCAGIFLERPPSEFWTDIVHYQIFVFLLFFSSIGPGAWQRRAVNTFFTGATVAATLFYLNYLGLLPHWNFFRSYVIYSGNKSILLGVLLGLASAWMLYQLSEQPARPVNWLRLLQFLYVAAAGLLLGKTRTGSLIFVMLCMLIGSRHLHLSWRNVLGVLTVGVLLALLLAQASGLRQRVDGTLADINAFSEGKATSEQGIRLAMYGVTLRIIAEKPLQGHGVGTWLQEYRARTVGDPISIQLTPHNDYMLYMSEIGLFGLLALLWVLVGLLVHAWRTGGEHGMWLGMLTLSLMLGAMFNAMIRDGVFGMAFMILLAIPLAGTLPALAGQQPRIPD</sequence>
<evidence type="ECO:0000256" key="2">
    <source>
        <dbReference type="ARBA" id="ARBA00022692"/>
    </source>
</evidence>
<evidence type="ECO:0000313" key="7">
    <source>
        <dbReference type="EMBL" id="OFJ49562.1"/>
    </source>
</evidence>
<dbReference type="InterPro" id="IPR051533">
    <property type="entry name" value="WaaL-like"/>
</dbReference>
<dbReference type="Proteomes" id="UP000092634">
    <property type="component" value="Unassembled WGS sequence"/>
</dbReference>
<protein>
    <recommendedName>
        <fullName evidence="6">O-antigen ligase-related domain-containing protein</fullName>
    </recommendedName>
</protein>
<keyword evidence="3 5" id="KW-1133">Transmembrane helix</keyword>
<feature type="transmembrane region" description="Helical" evidence="5">
    <location>
        <begin position="88"/>
        <end position="107"/>
    </location>
</feature>
<feature type="transmembrane region" description="Helical" evidence="5">
    <location>
        <begin position="152"/>
        <end position="170"/>
    </location>
</feature>
<feature type="transmembrane region" description="Helical" evidence="5">
    <location>
        <begin position="375"/>
        <end position="396"/>
    </location>
</feature>
<dbReference type="GO" id="GO:0016020">
    <property type="term" value="C:membrane"/>
    <property type="evidence" value="ECO:0007669"/>
    <property type="project" value="UniProtKB-SubCell"/>
</dbReference>
<name>A0A1E8PT96_9BURK</name>
<evidence type="ECO:0000256" key="1">
    <source>
        <dbReference type="ARBA" id="ARBA00004141"/>
    </source>
</evidence>
<keyword evidence="4 5" id="KW-0472">Membrane</keyword>
<feature type="transmembrane region" description="Helical" evidence="5">
    <location>
        <begin position="58"/>
        <end position="76"/>
    </location>
</feature>
<feature type="transmembrane region" description="Helical" evidence="5">
    <location>
        <begin position="114"/>
        <end position="132"/>
    </location>
</feature>
<evidence type="ECO:0000256" key="5">
    <source>
        <dbReference type="SAM" id="Phobius"/>
    </source>
</evidence>
<organism evidence="7 8">
    <name type="scientific">Janthinobacterium lividum</name>
    <dbReference type="NCBI Taxonomy" id="29581"/>
    <lineage>
        <taxon>Bacteria</taxon>
        <taxon>Pseudomonadati</taxon>
        <taxon>Pseudomonadota</taxon>
        <taxon>Betaproteobacteria</taxon>
        <taxon>Burkholderiales</taxon>
        <taxon>Oxalobacteraceae</taxon>
        <taxon>Janthinobacterium</taxon>
    </lineage>
</organism>
<dbReference type="AlphaFoldDB" id="A0A1E8PT96"/>
<dbReference type="PANTHER" id="PTHR37422:SF13">
    <property type="entry name" value="LIPOPOLYSACCHARIDE BIOSYNTHESIS PROTEIN PA4999-RELATED"/>
    <property type="match status" value="1"/>
</dbReference>
<reference evidence="7 8" key="1">
    <citation type="submission" date="2016-10" db="EMBL/GenBank/DDBJ databases">
        <title>Updated version of Genome Assembly of Janthinobacterium lividum ERGS5:01.</title>
        <authorList>
            <person name="Kumar R."/>
            <person name="Acharya V."/>
            <person name="Singh D."/>
        </authorList>
    </citation>
    <scope>NUCLEOTIDE SEQUENCE [LARGE SCALE GENOMIC DNA]</scope>
    <source>
        <strain evidence="7 8">ERGS5:01</strain>
    </source>
</reference>
<evidence type="ECO:0000256" key="3">
    <source>
        <dbReference type="ARBA" id="ARBA00022989"/>
    </source>
</evidence>
<feature type="transmembrane region" description="Helical" evidence="5">
    <location>
        <begin position="324"/>
        <end position="344"/>
    </location>
</feature>
<feature type="domain" description="O-antigen ligase-related" evidence="6">
    <location>
        <begin position="188"/>
        <end position="333"/>
    </location>
</feature>
<dbReference type="Pfam" id="PF04932">
    <property type="entry name" value="Wzy_C"/>
    <property type="match status" value="1"/>
</dbReference>
<feature type="transmembrane region" description="Helical" evidence="5">
    <location>
        <begin position="20"/>
        <end position="46"/>
    </location>
</feature>
<evidence type="ECO:0000259" key="6">
    <source>
        <dbReference type="Pfam" id="PF04932"/>
    </source>
</evidence>
<feature type="transmembrane region" description="Helical" evidence="5">
    <location>
        <begin position="219"/>
        <end position="239"/>
    </location>
</feature>
<evidence type="ECO:0000313" key="8">
    <source>
        <dbReference type="Proteomes" id="UP000092634"/>
    </source>
</evidence>
<proteinExistence type="predicted"/>
<evidence type="ECO:0000256" key="4">
    <source>
        <dbReference type="ARBA" id="ARBA00023136"/>
    </source>
</evidence>
<gene>
    <name evidence="7" type="ORF">BA896_012460</name>
</gene>
<accession>A0A1E8PT96</accession>
<dbReference type="EMBL" id="MAQB02000001">
    <property type="protein sequence ID" value="OFJ49562.1"/>
    <property type="molecule type" value="Genomic_DNA"/>
</dbReference>
<comment type="caution">
    <text evidence="7">The sequence shown here is derived from an EMBL/GenBank/DDBJ whole genome shotgun (WGS) entry which is preliminary data.</text>
</comment>
<feature type="transmembrane region" description="Helical" evidence="5">
    <location>
        <begin position="350"/>
        <end position="368"/>
    </location>
</feature>